<protein>
    <submittedName>
        <fullName evidence="2">Short-chain dehydrogenase/reductase SDR</fullName>
    </submittedName>
</protein>
<dbReference type="SUPFAM" id="SSF51735">
    <property type="entry name" value="NAD(P)-binding Rossmann-fold domains"/>
    <property type="match status" value="1"/>
</dbReference>
<evidence type="ECO:0000313" key="2">
    <source>
        <dbReference type="EMBL" id="SAK78263.1"/>
    </source>
</evidence>
<dbReference type="Pfam" id="PF13561">
    <property type="entry name" value="adh_short_C2"/>
    <property type="match status" value="1"/>
</dbReference>
<proteinExistence type="predicted"/>
<name>A0A158C7G1_9BURK</name>
<keyword evidence="1" id="KW-0732">Signal</keyword>
<reference evidence="3" key="1">
    <citation type="submission" date="2016-01" db="EMBL/GenBank/DDBJ databases">
        <authorList>
            <person name="Peeters Charlotte."/>
        </authorList>
    </citation>
    <scope>NUCLEOTIDE SEQUENCE [LARGE SCALE GENOMIC DNA]</scope>
</reference>
<feature type="signal peptide" evidence="1">
    <location>
        <begin position="1"/>
        <end position="26"/>
    </location>
</feature>
<dbReference type="STRING" id="1777137.AWB76_05213"/>
<dbReference type="InterPro" id="IPR002347">
    <property type="entry name" value="SDR_fam"/>
</dbReference>
<accession>A0A158C7G1</accession>
<keyword evidence="3" id="KW-1185">Reference proteome</keyword>
<organism evidence="2 3">
    <name type="scientific">Caballeronia temeraria</name>
    <dbReference type="NCBI Taxonomy" id="1777137"/>
    <lineage>
        <taxon>Bacteria</taxon>
        <taxon>Pseudomonadati</taxon>
        <taxon>Pseudomonadota</taxon>
        <taxon>Betaproteobacteria</taxon>
        <taxon>Burkholderiales</taxon>
        <taxon>Burkholderiaceae</taxon>
        <taxon>Caballeronia</taxon>
    </lineage>
</organism>
<dbReference type="InterPro" id="IPR036291">
    <property type="entry name" value="NAD(P)-bd_dom_sf"/>
</dbReference>
<dbReference type="AlphaFoldDB" id="A0A158C7G1"/>
<feature type="chain" id="PRO_5007622652" evidence="1">
    <location>
        <begin position="27"/>
        <end position="93"/>
    </location>
</feature>
<dbReference type="Gene3D" id="3.40.50.720">
    <property type="entry name" value="NAD(P)-binding Rossmann-like Domain"/>
    <property type="match status" value="1"/>
</dbReference>
<evidence type="ECO:0000313" key="3">
    <source>
        <dbReference type="Proteomes" id="UP000054624"/>
    </source>
</evidence>
<sequence length="93" mass="9378">MLTDAGVKSSLFLLPALALYSGSLLADESCRTAATLRRTDSDPAPRPATLKSLTATGDYGKGEDIAQAVVFLASANASYITGAALTVDGGANA</sequence>
<dbReference type="Proteomes" id="UP000054624">
    <property type="component" value="Unassembled WGS sequence"/>
</dbReference>
<gene>
    <name evidence="2" type="ORF">AWB76_05213</name>
</gene>
<dbReference type="EMBL" id="FCOI02000020">
    <property type="protein sequence ID" value="SAK78263.1"/>
    <property type="molecule type" value="Genomic_DNA"/>
</dbReference>
<evidence type="ECO:0000256" key="1">
    <source>
        <dbReference type="SAM" id="SignalP"/>
    </source>
</evidence>